<dbReference type="Proteomes" id="UP000265848">
    <property type="component" value="Unassembled WGS sequence"/>
</dbReference>
<dbReference type="InterPro" id="IPR036388">
    <property type="entry name" value="WH-like_DNA-bd_sf"/>
</dbReference>
<dbReference type="GO" id="GO:0003677">
    <property type="term" value="F:DNA binding"/>
    <property type="evidence" value="ECO:0007669"/>
    <property type="project" value="InterPro"/>
</dbReference>
<dbReference type="SUPFAM" id="SSF88659">
    <property type="entry name" value="Sigma3 and sigma4 domains of RNA polymerase sigma factors"/>
    <property type="match status" value="1"/>
</dbReference>
<comment type="similarity">
    <text evidence="1">Belongs to the sigma-70 factor family. ECF subfamily.</text>
</comment>
<dbReference type="EMBL" id="QWJJ01000006">
    <property type="protein sequence ID" value="RII39279.1"/>
    <property type="molecule type" value="Genomic_DNA"/>
</dbReference>
<comment type="caution">
    <text evidence="7">The sequence shown here is derived from an EMBL/GenBank/DDBJ whole genome shotgun (WGS) entry which is preliminary data.</text>
</comment>
<dbReference type="OrthoDB" id="9803470at2"/>
<accession>A0A399J4C5</accession>
<dbReference type="CDD" id="cd06171">
    <property type="entry name" value="Sigma70_r4"/>
    <property type="match status" value="1"/>
</dbReference>
<sequence length="180" mass="19847">MATLEDIEDLIARTALADRAAFQKLYQLTSAKLFGISLRVLGTTSEAEEAVQDSYIKIWRSAGRYQAGGYSPMTWLITIARNTAIDRLRARRAAGADLSEADAVPSSDPGPEALAIAGSERARLMGCLDELDADRAEAVRGAYLMGLTYQELAESYGIPLNTMRTWLRRSLRKLKECLTR</sequence>
<dbReference type="InterPro" id="IPR013249">
    <property type="entry name" value="RNA_pol_sigma70_r4_t2"/>
</dbReference>
<dbReference type="Gene3D" id="1.10.1740.10">
    <property type="match status" value="1"/>
</dbReference>
<dbReference type="InterPro" id="IPR014284">
    <property type="entry name" value="RNA_pol_sigma-70_dom"/>
</dbReference>
<reference evidence="7 8" key="1">
    <citation type="submission" date="2018-08" db="EMBL/GenBank/DDBJ databases">
        <title>Pseudooceanicola sediminis CY03 in the family Rhodobacteracea.</title>
        <authorList>
            <person name="Zhang Y.-J."/>
        </authorList>
    </citation>
    <scope>NUCLEOTIDE SEQUENCE [LARGE SCALE GENOMIC DNA]</scope>
    <source>
        <strain evidence="7 8">CY03</strain>
    </source>
</reference>
<dbReference type="GO" id="GO:0016987">
    <property type="term" value="F:sigma factor activity"/>
    <property type="evidence" value="ECO:0007669"/>
    <property type="project" value="UniProtKB-KW"/>
</dbReference>
<evidence type="ECO:0000259" key="6">
    <source>
        <dbReference type="Pfam" id="PF08281"/>
    </source>
</evidence>
<keyword evidence="3" id="KW-0731">Sigma factor</keyword>
<dbReference type="Pfam" id="PF08281">
    <property type="entry name" value="Sigma70_r4_2"/>
    <property type="match status" value="1"/>
</dbReference>
<evidence type="ECO:0000256" key="3">
    <source>
        <dbReference type="ARBA" id="ARBA00023082"/>
    </source>
</evidence>
<keyword evidence="2" id="KW-0805">Transcription regulation</keyword>
<evidence type="ECO:0000256" key="4">
    <source>
        <dbReference type="ARBA" id="ARBA00023163"/>
    </source>
</evidence>
<dbReference type="SUPFAM" id="SSF88946">
    <property type="entry name" value="Sigma2 domain of RNA polymerase sigma factors"/>
    <property type="match status" value="1"/>
</dbReference>
<dbReference type="PANTHER" id="PTHR43133">
    <property type="entry name" value="RNA POLYMERASE ECF-TYPE SIGMA FACTO"/>
    <property type="match status" value="1"/>
</dbReference>
<gene>
    <name evidence="7" type="ORF">DL237_08205</name>
</gene>
<keyword evidence="4" id="KW-0804">Transcription</keyword>
<dbReference type="InterPro" id="IPR013324">
    <property type="entry name" value="RNA_pol_sigma_r3/r4-like"/>
</dbReference>
<keyword evidence="8" id="KW-1185">Reference proteome</keyword>
<feature type="domain" description="RNA polymerase sigma-70 region 2" evidence="5">
    <location>
        <begin position="26"/>
        <end position="92"/>
    </location>
</feature>
<evidence type="ECO:0000313" key="8">
    <source>
        <dbReference type="Proteomes" id="UP000265848"/>
    </source>
</evidence>
<dbReference type="Pfam" id="PF04542">
    <property type="entry name" value="Sigma70_r2"/>
    <property type="match status" value="1"/>
</dbReference>
<dbReference type="InterPro" id="IPR013325">
    <property type="entry name" value="RNA_pol_sigma_r2"/>
</dbReference>
<feature type="domain" description="RNA polymerase sigma factor 70 region 4 type 2" evidence="6">
    <location>
        <begin position="122"/>
        <end position="174"/>
    </location>
</feature>
<evidence type="ECO:0000256" key="2">
    <source>
        <dbReference type="ARBA" id="ARBA00023015"/>
    </source>
</evidence>
<dbReference type="InterPro" id="IPR007627">
    <property type="entry name" value="RNA_pol_sigma70_r2"/>
</dbReference>
<dbReference type="NCBIfam" id="TIGR02937">
    <property type="entry name" value="sigma70-ECF"/>
    <property type="match status" value="1"/>
</dbReference>
<dbReference type="GO" id="GO:0006352">
    <property type="term" value="P:DNA-templated transcription initiation"/>
    <property type="evidence" value="ECO:0007669"/>
    <property type="project" value="InterPro"/>
</dbReference>
<dbReference type="PANTHER" id="PTHR43133:SF62">
    <property type="entry name" value="RNA POLYMERASE SIGMA FACTOR SIGZ"/>
    <property type="match status" value="1"/>
</dbReference>
<dbReference type="RefSeq" id="WP_119398717.1">
    <property type="nucleotide sequence ID" value="NZ_QWJJ01000006.1"/>
</dbReference>
<protein>
    <submittedName>
        <fullName evidence="7">Sigma-70 family RNA polymerase sigma factor</fullName>
    </submittedName>
</protein>
<organism evidence="7 8">
    <name type="scientific">Pseudooceanicola sediminis</name>
    <dbReference type="NCBI Taxonomy" id="2211117"/>
    <lineage>
        <taxon>Bacteria</taxon>
        <taxon>Pseudomonadati</taxon>
        <taxon>Pseudomonadota</taxon>
        <taxon>Alphaproteobacteria</taxon>
        <taxon>Rhodobacterales</taxon>
        <taxon>Paracoccaceae</taxon>
        <taxon>Pseudooceanicola</taxon>
    </lineage>
</organism>
<dbReference type="InterPro" id="IPR039425">
    <property type="entry name" value="RNA_pol_sigma-70-like"/>
</dbReference>
<name>A0A399J4C5_9RHOB</name>
<evidence type="ECO:0000259" key="5">
    <source>
        <dbReference type="Pfam" id="PF04542"/>
    </source>
</evidence>
<evidence type="ECO:0000256" key="1">
    <source>
        <dbReference type="ARBA" id="ARBA00010641"/>
    </source>
</evidence>
<dbReference type="AlphaFoldDB" id="A0A399J4C5"/>
<proteinExistence type="inferred from homology"/>
<dbReference type="Gene3D" id="1.10.10.10">
    <property type="entry name" value="Winged helix-like DNA-binding domain superfamily/Winged helix DNA-binding domain"/>
    <property type="match status" value="1"/>
</dbReference>
<evidence type="ECO:0000313" key="7">
    <source>
        <dbReference type="EMBL" id="RII39279.1"/>
    </source>
</evidence>